<organism evidence="2 3">
    <name type="scientific">Cronobacter phage vB_CsaM_GAP32</name>
    <dbReference type="NCBI Taxonomy" id="1141136"/>
    <lineage>
        <taxon>Viruses</taxon>
        <taxon>Duplodnaviria</taxon>
        <taxon>Heunggongvirae</taxon>
        <taxon>Uroviricota</taxon>
        <taxon>Caudoviricetes</taxon>
        <taxon>Mimasvirus</taxon>
        <taxon>Mimasvirus GAP32</taxon>
    </lineage>
</organism>
<evidence type="ECO:0000313" key="3">
    <source>
        <dbReference type="Proteomes" id="UP000000457"/>
    </source>
</evidence>
<proteinExistence type="predicted"/>
<dbReference type="GeneID" id="13994153"/>
<gene>
    <name evidence="2" type="ORF">GAP32_410</name>
</gene>
<sequence>MFPGFKGQMVTSVLIGALSSTLYPFLHSGKVNSIGLTVVMICIFLIGYWQGEKVSTIKNSDNDDKKKM</sequence>
<keyword evidence="1" id="KW-1133">Transmembrane helix</keyword>
<dbReference type="KEGG" id="vg:13994153"/>
<dbReference type="RefSeq" id="YP_006987518.1">
    <property type="nucleotide sequence ID" value="NC_019401.1"/>
</dbReference>
<reference evidence="2 3" key="1">
    <citation type="journal article" date="2014" name="Virology">
        <title>Supersize me: Cronobacter sakazakii phage GAP32.</title>
        <authorList>
            <person name="Abbasifar R."/>
            <person name="Griffiths M.W."/>
            <person name="Sabour P.M."/>
            <person name="Ackermann H.-W."/>
            <person name="Vandersteegen K."/>
            <person name="Lavigne R."/>
            <person name="Noben J.-P."/>
            <person name="Villa A.A."/>
            <person name="Abbasifar A."/>
            <person name="Nash J.H.E."/>
            <person name="Kropinski A.M."/>
        </authorList>
    </citation>
    <scope>NUCLEOTIDE SEQUENCE [LARGE SCALE GENOMIC DNA]</scope>
    <source>
        <strain evidence="2">GAP-32</strain>
    </source>
</reference>
<evidence type="ECO:0000256" key="1">
    <source>
        <dbReference type="SAM" id="Phobius"/>
    </source>
</evidence>
<dbReference type="EMBL" id="JN882285">
    <property type="protein sequence ID" value="AFC21863.1"/>
    <property type="molecule type" value="Genomic_DNA"/>
</dbReference>
<keyword evidence="3" id="KW-1185">Reference proteome</keyword>
<feature type="transmembrane region" description="Helical" evidence="1">
    <location>
        <begin position="31"/>
        <end position="49"/>
    </location>
</feature>
<protein>
    <submittedName>
        <fullName evidence="2">Putative membrane protein</fullName>
    </submittedName>
</protein>
<keyword evidence="1" id="KW-0812">Transmembrane</keyword>
<accession>K4F750</accession>
<keyword evidence="1" id="KW-0472">Membrane</keyword>
<dbReference type="Proteomes" id="UP000000457">
    <property type="component" value="Segment"/>
</dbReference>
<evidence type="ECO:0000313" key="2">
    <source>
        <dbReference type="EMBL" id="AFC21863.1"/>
    </source>
</evidence>
<name>K4F750_9CAUD</name>